<keyword evidence="5" id="KW-1185">Reference proteome</keyword>
<evidence type="ECO:0000256" key="1">
    <source>
        <dbReference type="SAM" id="MobiDB-lite"/>
    </source>
</evidence>
<dbReference type="OrthoDB" id="4849731at2759"/>
<reference evidence="4 5" key="1">
    <citation type="submission" date="2018-08" db="EMBL/GenBank/DDBJ databases">
        <title>Draft genome of the lignicolous fungus Coniochaeta pulveracea.</title>
        <authorList>
            <person name="Borstlap C.J."/>
            <person name="De Witt R.N."/>
            <person name="Botha A."/>
            <person name="Volschenk H."/>
        </authorList>
    </citation>
    <scope>NUCLEOTIDE SEQUENCE [LARGE SCALE GENOMIC DNA]</scope>
    <source>
        <strain evidence="4 5">CAB683</strain>
    </source>
</reference>
<evidence type="ECO:0000256" key="2">
    <source>
        <dbReference type="SAM" id="Phobius"/>
    </source>
</evidence>
<keyword evidence="2" id="KW-0472">Membrane</keyword>
<gene>
    <name evidence="4" type="ORF">DL546_006005</name>
</gene>
<accession>A0A420Y3P7</accession>
<keyword evidence="2" id="KW-0812">Transmembrane</keyword>
<organism evidence="4 5">
    <name type="scientific">Coniochaeta pulveracea</name>
    <dbReference type="NCBI Taxonomy" id="177199"/>
    <lineage>
        <taxon>Eukaryota</taxon>
        <taxon>Fungi</taxon>
        <taxon>Dikarya</taxon>
        <taxon>Ascomycota</taxon>
        <taxon>Pezizomycotina</taxon>
        <taxon>Sordariomycetes</taxon>
        <taxon>Sordariomycetidae</taxon>
        <taxon>Coniochaetales</taxon>
        <taxon>Coniochaetaceae</taxon>
        <taxon>Coniochaeta</taxon>
    </lineage>
</organism>
<feature type="signal peptide" evidence="3">
    <location>
        <begin position="1"/>
        <end position="17"/>
    </location>
</feature>
<feature type="chain" id="PRO_5019478289" description="Mid2 domain-containing protein" evidence="3">
    <location>
        <begin position="18"/>
        <end position="452"/>
    </location>
</feature>
<feature type="compositionally biased region" description="Low complexity" evidence="1">
    <location>
        <begin position="179"/>
        <end position="210"/>
    </location>
</feature>
<dbReference type="Proteomes" id="UP000275385">
    <property type="component" value="Unassembled WGS sequence"/>
</dbReference>
<protein>
    <recommendedName>
        <fullName evidence="6">Mid2 domain-containing protein</fullName>
    </recommendedName>
</protein>
<feature type="transmembrane region" description="Helical" evidence="2">
    <location>
        <begin position="239"/>
        <end position="264"/>
    </location>
</feature>
<evidence type="ECO:0000313" key="4">
    <source>
        <dbReference type="EMBL" id="RKU42487.1"/>
    </source>
</evidence>
<dbReference type="AlphaFoldDB" id="A0A420Y3P7"/>
<feature type="compositionally biased region" description="Polar residues" evidence="1">
    <location>
        <begin position="397"/>
        <end position="416"/>
    </location>
</feature>
<feature type="compositionally biased region" description="Low complexity" evidence="1">
    <location>
        <begin position="303"/>
        <end position="325"/>
    </location>
</feature>
<keyword evidence="3" id="KW-0732">Signal</keyword>
<evidence type="ECO:0000256" key="3">
    <source>
        <dbReference type="SAM" id="SignalP"/>
    </source>
</evidence>
<comment type="caution">
    <text evidence="4">The sequence shown here is derived from an EMBL/GenBank/DDBJ whole genome shotgun (WGS) entry which is preliminary data.</text>
</comment>
<feature type="compositionally biased region" description="Polar residues" evidence="1">
    <location>
        <begin position="424"/>
        <end position="436"/>
    </location>
</feature>
<feature type="compositionally biased region" description="Low complexity" evidence="1">
    <location>
        <begin position="278"/>
        <end position="295"/>
    </location>
</feature>
<keyword evidence="2" id="KW-1133">Transmembrane helix</keyword>
<sequence length="452" mass="46451">MKQTVALASLSLAGVQAGNWAPAARRQEAQPTLASIALLDFDDSSPRPTEAPVWPFNLNKRGAKDNTCAYVNGNTASALGCPTTADCVVNSVFSVVGCCPDVSSNKCPIPTTCFDYTQSASYTSTNKNDLYCSETAYPSCLIHSYASDDNGGFSGYTLWDCATNAGRTDTVYYLPLKSTTSSSASTPTTSSDTTSQTTPTTLAGTITPVTSTDGAVASVTGTAGTGDHDPEPKKKSSHVGAIVGGVVGGVAALAILGAGLWFLLRKKKQSAPAAGAAPTTNAAVAPGAGTPGAPAFNDPNYPTQPGQPQMVQQQPQGQYGYPNPGLAQAGLVPAGAYDQRNSIAKPWDQQNVNVNAYDPNQPQQQFASPPGSPAPAYQGQPGSPPPGGYAPSPATGYAQNQGYPNQAPGQQYNGQQAPGAGYPQSPQQQGHPTQFVSELPAQRGDGQLNELA</sequence>
<dbReference type="STRING" id="177199.A0A420Y3P7"/>
<feature type="region of interest" description="Disordered" evidence="1">
    <location>
        <begin position="278"/>
        <end position="326"/>
    </location>
</feature>
<evidence type="ECO:0008006" key="6">
    <source>
        <dbReference type="Google" id="ProtNLM"/>
    </source>
</evidence>
<proteinExistence type="predicted"/>
<feature type="region of interest" description="Disordered" evidence="1">
    <location>
        <begin position="353"/>
        <end position="452"/>
    </location>
</feature>
<dbReference type="EMBL" id="QVQW01000056">
    <property type="protein sequence ID" value="RKU42487.1"/>
    <property type="molecule type" value="Genomic_DNA"/>
</dbReference>
<name>A0A420Y3P7_9PEZI</name>
<feature type="region of interest" description="Disordered" evidence="1">
    <location>
        <begin position="179"/>
        <end position="237"/>
    </location>
</feature>
<feature type="compositionally biased region" description="Polar residues" evidence="1">
    <location>
        <begin position="353"/>
        <end position="367"/>
    </location>
</feature>
<evidence type="ECO:0000313" key="5">
    <source>
        <dbReference type="Proteomes" id="UP000275385"/>
    </source>
</evidence>